<evidence type="ECO:0000256" key="1">
    <source>
        <dbReference type="ARBA" id="ARBA00022734"/>
    </source>
</evidence>
<gene>
    <name evidence="4" type="ORF">QTO34_007733</name>
</gene>
<dbReference type="GO" id="GO:0030246">
    <property type="term" value="F:carbohydrate binding"/>
    <property type="evidence" value="ECO:0007669"/>
    <property type="project" value="UniProtKB-UniRule"/>
</dbReference>
<reference evidence="4" key="1">
    <citation type="submission" date="2023-06" db="EMBL/GenBank/DDBJ databases">
        <title>Reference genome for the Northern bat (Eptesicus nilssonii), a most northern bat species.</title>
        <authorList>
            <person name="Laine V.N."/>
            <person name="Pulliainen A.T."/>
            <person name="Lilley T.M."/>
        </authorList>
    </citation>
    <scope>NUCLEOTIDE SEQUENCE</scope>
    <source>
        <strain evidence="4">BLF_Eptnil</strain>
        <tissue evidence="4">Kidney</tissue>
    </source>
</reference>
<proteinExistence type="predicted"/>
<dbReference type="InterPro" id="IPR001079">
    <property type="entry name" value="Galectin_CRD"/>
</dbReference>
<dbReference type="AlphaFoldDB" id="A0AA40HJK3"/>
<evidence type="ECO:0000256" key="2">
    <source>
        <dbReference type="RuleBase" id="RU102079"/>
    </source>
</evidence>
<name>A0AA40HJK3_CNENI</name>
<keyword evidence="5" id="KW-1185">Reference proteome</keyword>
<evidence type="ECO:0000313" key="5">
    <source>
        <dbReference type="Proteomes" id="UP001177744"/>
    </source>
</evidence>
<dbReference type="InterPro" id="IPR013320">
    <property type="entry name" value="ConA-like_dom_sf"/>
</dbReference>
<keyword evidence="1 2" id="KW-0430">Lectin</keyword>
<feature type="domain" description="Galectin" evidence="3">
    <location>
        <begin position="1"/>
        <end position="125"/>
    </location>
</feature>
<evidence type="ECO:0000259" key="3">
    <source>
        <dbReference type="PROSITE" id="PS51304"/>
    </source>
</evidence>
<dbReference type="EMBL" id="JAULJE010000019">
    <property type="protein sequence ID" value="KAK1332052.1"/>
    <property type="molecule type" value="Genomic_DNA"/>
</dbReference>
<dbReference type="Gene3D" id="2.60.120.200">
    <property type="match status" value="1"/>
</dbReference>
<dbReference type="SUPFAM" id="SSF49899">
    <property type="entry name" value="Concanavalin A-like lectins/glucanases"/>
    <property type="match status" value="1"/>
</dbReference>
<dbReference type="PROSITE" id="PS51304">
    <property type="entry name" value="GALECTIN"/>
    <property type="match status" value="1"/>
</dbReference>
<comment type="caution">
    <text evidence="4">The sequence shown here is derived from an EMBL/GenBank/DDBJ whole genome shotgun (WGS) entry which is preliminary data.</text>
</comment>
<sequence length="127" mass="14294">MAIKGEPPLFFSKNPELQMDFHTGTEDNSDSAFHFPVYFGSYVVVNSHQVNAQPLSHTDWAGRPFDLHFLVLQNKYQVMLHFSPSAPARICEDDPGVEGCLPELSVCLLEKDVTRLPIVKEIPHLSD</sequence>
<dbReference type="Proteomes" id="UP001177744">
    <property type="component" value="Unassembled WGS sequence"/>
</dbReference>
<evidence type="ECO:0000313" key="4">
    <source>
        <dbReference type="EMBL" id="KAK1332052.1"/>
    </source>
</evidence>
<organism evidence="4 5">
    <name type="scientific">Cnephaeus nilssonii</name>
    <name type="common">Northern bat</name>
    <name type="synonym">Eptesicus nilssonii</name>
    <dbReference type="NCBI Taxonomy" id="3371016"/>
    <lineage>
        <taxon>Eukaryota</taxon>
        <taxon>Metazoa</taxon>
        <taxon>Chordata</taxon>
        <taxon>Craniata</taxon>
        <taxon>Vertebrata</taxon>
        <taxon>Euteleostomi</taxon>
        <taxon>Mammalia</taxon>
        <taxon>Eutheria</taxon>
        <taxon>Laurasiatheria</taxon>
        <taxon>Chiroptera</taxon>
        <taxon>Yangochiroptera</taxon>
        <taxon>Vespertilionidae</taxon>
        <taxon>Cnephaeus</taxon>
    </lineage>
</organism>
<feature type="non-terminal residue" evidence="4">
    <location>
        <position position="127"/>
    </location>
</feature>
<accession>A0AA40HJK3</accession>
<protein>
    <recommendedName>
        <fullName evidence="2">Galectin</fullName>
    </recommendedName>
</protein>
<dbReference type="Pfam" id="PF00337">
    <property type="entry name" value="Gal-bind_lectin"/>
    <property type="match status" value="1"/>
</dbReference>